<gene>
    <name evidence="1" type="ORF">ACFYTF_29790</name>
</gene>
<organism evidence="1 2">
    <name type="scientific">Nocardia thailandica</name>
    <dbReference type="NCBI Taxonomy" id="257275"/>
    <lineage>
        <taxon>Bacteria</taxon>
        <taxon>Bacillati</taxon>
        <taxon>Actinomycetota</taxon>
        <taxon>Actinomycetes</taxon>
        <taxon>Mycobacteriales</taxon>
        <taxon>Nocardiaceae</taxon>
        <taxon>Nocardia</taxon>
    </lineage>
</organism>
<comment type="caution">
    <text evidence="1">The sequence shown here is derived from an EMBL/GenBank/DDBJ whole genome shotgun (WGS) entry which is preliminary data.</text>
</comment>
<keyword evidence="2" id="KW-1185">Reference proteome</keyword>
<sequence>MTDPDPDTKPPVAVGYQRTEVAELRSARERRAMRDLADRYGYLYARTVNPVGAEQPVAVLLAIIGELEAEAVFVPSLEVFAGGAIPQELFEAVVDVNVVEPERTYSRRFSVGECDFGWSRGGE</sequence>
<accession>A0ABW6PX69</accession>
<evidence type="ECO:0008006" key="3">
    <source>
        <dbReference type="Google" id="ProtNLM"/>
    </source>
</evidence>
<evidence type="ECO:0000313" key="1">
    <source>
        <dbReference type="EMBL" id="MFF0547038.1"/>
    </source>
</evidence>
<evidence type="ECO:0000313" key="2">
    <source>
        <dbReference type="Proteomes" id="UP001601444"/>
    </source>
</evidence>
<dbReference type="EMBL" id="JBIAMX010000031">
    <property type="protein sequence ID" value="MFF0547038.1"/>
    <property type="molecule type" value="Genomic_DNA"/>
</dbReference>
<protein>
    <recommendedName>
        <fullName evidence="3">Resolvase/invertase-type recombinase catalytic domain-containing protein</fullName>
    </recommendedName>
</protein>
<name>A0ABW6PX69_9NOCA</name>
<proteinExistence type="predicted"/>
<reference evidence="1 2" key="1">
    <citation type="submission" date="2024-10" db="EMBL/GenBank/DDBJ databases">
        <title>The Natural Products Discovery Center: Release of the First 8490 Sequenced Strains for Exploring Actinobacteria Biosynthetic Diversity.</title>
        <authorList>
            <person name="Kalkreuter E."/>
            <person name="Kautsar S.A."/>
            <person name="Yang D."/>
            <person name="Bader C.D."/>
            <person name="Teijaro C.N."/>
            <person name="Fluegel L."/>
            <person name="Davis C.M."/>
            <person name="Simpson J.R."/>
            <person name="Lauterbach L."/>
            <person name="Steele A.D."/>
            <person name="Gui C."/>
            <person name="Meng S."/>
            <person name="Li G."/>
            <person name="Viehrig K."/>
            <person name="Ye F."/>
            <person name="Su P."/>
            <person name="Kiefer A.F."/>
            <person name="Nichols A."/>
            <person name="Cepeda A.J."/>
            <person name="Yan W."/>
            <person name="Fan B."/>
            <person name="Jiang Y."/>
            <person name="Adhikari A."/>
            <person name="Zheng C.-J."/>
            <person name="Schuster L."/>
            <person name="Cowan T.M."/>
            <person name="Smanski M.J."/>
            <person name="Chevrette M.G."/>
            <person name="De Carvalho L.P.S."/>
            <person name="Shen B."/>
        </authorList>
    </citation>
    <scope>NUCLEOTIDE SEQUENCE [LARGE SCALE GENOMIC DNA]</scope>
    <source>
        <strain evidence="1 2">NPDC004045</strain>
    </source>
</reference>
<dbReference type="Proteomes" id="UP001601444">
    <property type="component" value="Unassembled WGS sequence"/>
</dbReference>
<dbReference type="RefSeq" id="WP_387703195.1">
    <property type="nucleotide sequence ID" value="NZ_JBIAMX010000031.1"/>
</dbReference>